<dbReference type="InterPro" id="IPR010401">
    <property type="entry name" value="AGL/Gdb1"/>
</dbReference>
<dbReference type="InterPro" id="IPR006047">
    <property type="entry name" value="GH13_cat_dom"/>
</dbReference>
<dbReference type="PANTHER" id="PTHR10569:SF2">
    <property type="entry name" value="GLYCOGEN DEBRANCHING ENZYME"/>
    <property type="match status" value="1"/>
</dbReference>
<organism evidence="2">
    <name type="scientific">uncultured Desulfobacterium sp</name>
    <dbReference type="NCBI Taxonomy" id="201089"/>
    <lineage>
        <taxon>Bacteria</taxon>
        <taxon>Pseudomonadati</taxon>
        <taxon>Thermodesulfobacteriota</taxon>
        <taxon>Desulfobacteria</taxon>
        <taxon>Desulfobacterales</taxon>
        <taxon>Desulfobacteriaceae</taxon>
        <taxon>Desulfobacterium</taxon>
        <taxon>environmental samples</taxon>
    </lineage>
</organism>
<dbReference type="InterPro" id="IPR017853">
    <property type="entry name" value="GH"/>
</dbReference>
<dbReference type="Pfam" id="PF06202">
    <property type="entry name" value="GDE_C"/>
    <property type="match status" value="1"/>
</dbReference>
<dbReference type="SMART" id="SM00642">
    <property type="entry name" value="Aamy"/>
    <property type="match status" value="1"/>
</dbReference>
<dbReference type="InterPro" id="IPR008928">
    <property type="entry name" value="6-hairpin_glycosidase_sf"/>
</dbReference>
<dbReference type="InterPro" id="IPR032790">
    <property type="entry name" value="GDE_C"/>
</dbReference>
<feature type="domain" description="Glycosyl hydrolase family 13 catalytic" evidence="1">
    <location>
        <begin position="156"/>
        <end position="491"/>
    </location>
</feature>
<dbReference type="SUPFAM" id="SSF51445">
    <property type="entry name" value="(Trans)glycosidases"/>
    <property type="match status" value="1"/>
</dbReference>
<name>A0A445N413_9BACT</name>
<dbReference type="Pfam" id="PF00128">
    <property type="entry name" value="Alpha-amylase"/>
    <property type="match status" value="1"/>
</dbReference>
<dbReference type="SUPFAM" id="SSF48208">
    <property type="entry name" value="Six-hairpin glycosidases"/>
    <property type="match status" value="1"/>
</dbReference>
<dbReference type="GO" id="GO:0004135">
    <property type="term" value="F:amylo-alpha-1,6-glucosidase activity"/>
    <property type="evidence" value="ECO:0007669"/>
    <property type="project" value="InterPro"/>
</dbReference>
<dbReference type="EMBL" id="OJIN01000242">
    <property type="protein sequence ID" value="SPD76445.1"/>
    <property type="molecule type" value="Genomic_DNA"/>
</dbReference>
<reference evidence="2" key="1">
    <citation type="submission" date="2018-01" db="EMBL/GenBank/DDBJ databases">
        <authorList>
            <person name="Regsiter A."/>
            <person name="William W."/>
        </authorList>
    </citation>
    <scope>NUCLEOTIDE SEQUENCE</scope>
    <source>
        <strain evidence="2">TRIP AH-1</strain>
    </source>
</reference>
<accession>A0A445N413</accession>
<dbReference type="GO" id="GO:0005980">
    <property type="term" value="P:glycogen catabolic process"/>
    <property type="evidence" value="ECO:0007669"/>
    <property type="project" value="InterPro"/>
</dbReference>
<proteinExistence type="predicted"/>
<dbReference type="Gene3D" id="1.50.10.10">
    <property type="match status" value="1"/>
</dbReference>
<dbReference type="Pfam" id="PF12439">
    <property type="entry name" value="GDE_N"/>
    <property type="match status" value="1"/>
</dbReference>
<gene>
    <name evidence="2" type="ORF">PITCH_A950006</name>
</gene>
<evidence type="ECO:0000313" key="2">
    <source>
        <dbReference type="EMBL" id="SPD76445.1"/>
    </source>
</evidence>
<protein>
    <submittedName>
        <fullName evidence="2">Amylo-alpha-16-glucosidase</fullName>
    </submittedName>
</protein>
<sequence length="1437" mass="161918">MTISEKIVQQPAPGQHILAFRGDTQTFILSTPHGKKGGAWLRTNIGHSDTRKDEIIGEVAHDETRLHRDWYDIPLKKVSDGTFSVTVGLGEVGHFDAKCYFLPEGATEPVWPPGDNTLINVEPADTCCANIIYNAFVRQFGPNKAKRKELGRQAGNVIQDLDNDGYSVIPPSGTFRDLIKELDFIIGTLGCRVIQLLPIHPTPTTYARMGRFGSPYAALSFTTVNPALAEFDPRATPTEQFAELVDAVHSRNAKVIIDIAINHTGWAARLHNTHPQWLVRDKDGKIQAPGAWGVTWEDLTKLDYSHKDLWRYMAEMFLLWTRRGVDGFRCDAGYMIPMPAWRYITAKVRKQFPDTIFLLEGLGGNISVSRDILNNANLNWAYSELFQNYDRGQIERYLPEPIEIGRTDGVMIHFAETHDNPRLAKVSETYAKMRTALCALFSQHGGFGFANGVEWFATEKIDVHDANPLNWGTEENQVEHIRRLNTLLKIHPAFHDSVDLIMIQKGGGNFVALLRHHRPSGKRLLIVVNLDHKNNAIAAWDTRKAEMDGEVLIDLISEKEIHVTRSGDATSRNLDPGQVLCLTSDRDDIRLIKSISDNQFYVPDMIKEQLLRAKAMDVHRFYHGTEDLGDFDPVSAAGALRKDPVEYCRSINIYSEEPRVVTWWWPRDLKREVMIPPDHFLLVRAQSSFRARVVENIGEEKVTLACENSLQSDDGSFFALFSPLPVASCGRSLDLDLSVYGQAPCQHRISQLLFLPRPEGLTVKRAFQRFELLRNPLLLLGTNGMGGMLRANVIWGRLLSKYDALLAANLSPDFPVDRWIMLTRCRIWVVYQGYSTEINNDCIESFYYDEDFCGYWRYNIPTGQGQQVYLTIAVEMAERKNAIRISFHRHLSQDAAGGLSDSKQVALIIRPDIEDRNFHETTKAYSGPERSWPHAVTALSNGLVFSPASGRILRVNISKGAFFAEQEWYYMVHRQLEAERGMDADSDLFSPGYFRTMLYGGETVTLTAQAVKSNDETAADWRPLHRLVTETKGETDADCGFEDALTQALSSYVVRRDNSKTVIAGYPWFLDWGRDTLIFVRGLIAAGKTEDARAILRQFGQFEQNGTIPNMIRGDNAGNRDTSDAPLWFFTACSDITDFEQDLSVLDMDCAGRSLRDVLINMGRSIMTGTPNGIKMDPESGLIFSPSHFTWMDTNYPACTPREGYPIEIQALWHKALSFLAEIDISKNNGQWKETALLVRKSITELFLLEKEGFFSDCLHAGSATPARRAKPDDALRPNQLFAVTLGAVNDKGICRKIVAACEELLVPGAIRTLADREVKHLLKITLQGKTINDPRLPYYGTYEGDEDTRRKPAYHNGTAWTWVFPSFCEAWVIAYGDSGKDAALSWLASSIRHINYGCTGHVPEILDGDYPHNQRGCDAQAWGLSELLRVWKKIKT</sequence>
<evidence type="ECO:0000259" key="1">
    <source>
        <dbReference type="SMART" id="SM00642"/>
    </source>
</evidence>
<dbReference type="InterPro" id="IPR024742">
    <property type="entry name" value="Glycogen_debranch_N"/>
</dbReference>
<dbReference type="PANTHER" id="PTHR10569">
    <property type="entry name" value="GLYCOGEN DEBRANCHING ENZYME"/>
    <property type="match status" value="1"/>
</dbReference>
<dbReference type="Gene3D" id="3.20.20.80">
    <property type="entry name" value="Glycosidases"/>
    <property type="match status" value="1"/>
</dbReference>
<dbReference type="InterPro" id="IPR012341">
    <property type="entry name" value="6hp_glycosidase-like_sf"/>
</dbReference>
<dbReference type="GO" id="GO:0004134">
    <property type="term" value="F:4-alpha-glucanotransferase activity"/>
    <property type="evidence" value="ECO:0007669"/>
    <property type="project" value="InterPro"/>
</dbReference>